<reference evidence="2 3" key="1">
    <citation type="journal article" date="2019" name="Genome Biol. Evol.">
        <title>Insights into the evolution of the New World diploid cottons (Gossypium, subgenus Houzingenia) based on genome sequencing.</title>
        <authorList>
            <person name="Grover C.E."/>
            <person name="Arick M.A. 2nd"/>
            <person name="Thrash A."/>
            <person name="Conover J.L."/>
            <person name="Sanders W.S."/>
            <person name="Peterson D.G."/>
            <person name="Frelichowski J.E."/>
            <person name="Scheffler J.A."/>
            <person name="Scheffler B.E."/>
            <person name="Wendel J.F."/>
        </authorList>
    </citation>
    <scope>NUCLEOTIDE SEQUENCE [LARGE SCALE GENOMIC DNA]</scope>
    <source>
        <strain evidence="2">1</strain>
        <tissue evidence="2">Leaf</tissue>
    </source>
</reference>
<evidence type="ECO:0000256" key="1">
    <source>
        <dbReference type="SAM" id="Coils"/>
    </source>
</evidence>
<dbReference type="AlphaFoldDB" id="A0A7J9N614"/>
<dbReference type="EMBL" id="JABFAF010271939">
    <property type="protein sequence ID" value="MBA0878516.1"/>
    <property type="molecule type" value="Genomic_DNA"/>
</dbReference>
<feature type="coiled-coil region" evidence="1">
    <location>
        <begin position="1"/>
        <end position="35"/>
    </location>
</feature>
<evidence type="ECO:0000313" key="3">
    <source>
        <dbReference type="Proteomes" id="UP000593576"/>
    </source>
</evidence>
<comment type="caution">
    <text evidence="2">The sequence shown here is derived from an EMBL/GenBank/DDBJ whole genome shotgun (WGS) entry which is preliminary data.</text>
</comment>
<evidence type="ECO:0000313" key="2">
    <source>
        <dbReference type="EMBL" id="MBA0878516.1"/>
    </source>
</evidence>
<accession>A0A7J9N614</accession>
<keyword evidence="3" id="KW-1185">Reference proteome</keyword>
<dbReference type="OrthoDB" id="983711at2759"/>
<name>A0A7J9N614_GOSSC</name>
<organism evidence="2 3">
    <name type="scientific">Gossypium schwendimanii</name>
    <name type="common">Cotton</name>
    <dbReference type="NCBI Taxonomy" id="34291"/>
    <lineage>
        <taxon>Eukaryota</taxon>
        <taxon>Viridiplantae</taxon>
        <taxon>Streptophyta</taxon>
        <taxon>Embryophyta</taxon>
        <taxon>Tracheophyta</taxon>
        <taxon>Spermatophyta</taxon>
        <taxon>Magnoliopsida</taxon>
        <taxon>eudicotyledons</taxon>
        <taxon>Gunneridae</taxon>
        <taxon>Pentapetalae</taxon>
        <taxon>rosids</taxon>
        <taxon>malvids</taxon>
        <taxon>Malvales</taxon>
        <taxon>Malvaceae</taxon>
        <taxon>Malvoideae</taxon>
        <taxon>Gossypium</taxon>
    </lineage>
</organism>
<gene>
    <name evidence="2" type="ORF">Goshw_026071</name>
</gene>
<dbReference type="Proteomes" id="UP000593576">
    <property type="component" value="Unassembled WGS sequence"/>
</dbReference>
<keyword evidence="1" id="KW-0175">Coiled coil</keyword>
<proteinExistence type="predicted"/>
<sequence>MDVQNLKVEKLKKRKNKAEEDLDSLKIDYKKLSLSMRTAGLEKLWSSGVKRFEKKRTRPIGGKENSRKFRYEMRF</sequence>
<protein>
    <submittedName>
        <fullName evidence="2">Uncharacterized protein</fullName>
    </submittedName>
</protein>